<evidence type="ECO:0000259" key="1">
    <source>
        <dbReference type="SMART" id="SM00226"/>
    </source>
</evidence>
<protein>
    <recommendedName>
        <fullName evidence="1">Phosphotyrosine protein phosphatase I domain-containing protein</fullName>
    </recommendedName>
</protein>
<reference evidence="2" key="1">
    <citation type="journal article" date="2022" name="Cell">
        <title>Repeat-based holocentromeres influence genome architecture and karyotype evolution.</title>
        <authorList>
            <person name="Hofstatter P.G."/>
            <person name="Thangavel G."/>
            <person name="Lux T."/>
            <person name="Neumann P."/>
            <person name="Vondrak T."/>
            <person name="Novak P."/>
            <person name="Zhang M."/>
            <person name="Costa L."/>
            <person name="Castellani M."/>
            <person name="Scott A."/>
            <person name="Toegelov H."/>
            <person name="Fuchs J."/>
            <person name="Mata-Sucre Y."/>
            <person name="Dias Y."/>
            <person name="Vanzela A.L.L."/>
            <person name="Huettel B."/>
            <person name="Almeida C.C.S."/>
            <person name="Simkova H."/>
            <person name="Souza G."/>
            <person name="Pedrosa-Harand A."/>
            <person name="Macas J."/>
            <person name="Mayer K.F.X."/>
            <person name="Houben A."/>
            <person name="Marques A."/>
        </authorList>
    </citation>
    <scope>NUCLEOTIDE SEQUENCE</scope>
    <source>
        <strain evidence="2">RhyBre1mFocal</strain>
    </source>
</reference>
<dbReference type="Proteomes" id="UP001151287">
    <property type="component" value="Unassembled WGS sequence"/>
</dbReference>
<dbReference type="InterPro" id="IPR050438">
    <property type="entry name" value="LMW_PTPase"/>
</dbReference>
<dbReference type="PANTHER" id="PTHR11717:SF31">
    <property type="entry name" value="LOW MOLECULAR WEIGHT PROTEIN-TYROSINE-PHOSPHATASE ETP-RELATED"/>
    <property type="match status" value="1"/>
</dbReference>
<dbReference type="PANTHER" id="PTHR11717">
    <property type="entry name" value="LOW MOLECULAR WEIGHT PROTEIN TYROSINE PHOSPHATASE"/>
    <property type="match status" value="1"/>
</dbReference>
<organism evidence="2 3">
    <name type="scientific">Rhynchospora breviuscula</name>
    <dbReference type="NCBI Taxonomy" id="2022672"/>
    <lineage>
        <taxon>Eukaryota</taxon>
        <taxon>Viridiplantae</taxon>
        <taxon>Streptophyta</taxon>
        <taxon>Embryophyta</taxon>
        <taxon>Tracheophyta</taxon>
        <taxon>Spermatophyta</taxon>
        <taxon>Magnoliopsida</taxon>
        <taxon>Liliopsida</taxon>
        <taxon>Poales</taxon>
        <taxon>Cyperaceae</taxon>
        <taxon>Cyperoideae</taxon>
        <taxon>Rhynchosporeae</taxon>
        <taxon>Rhynchospora</taxon>
    </lineage>
</organism>
<dbReference type="Gene3D" id="3.40.50.2300">
    <property type="match status" value="1"/>
</dbReference>
<sequence length="175" mass="18509">MSFSVLAVCIGNVCRSPLTEQLLATRLGDGFSVSSAGVRALAGYDMHPQVRRDLQSLGVEAAPFAARQLTDPMVLEADLVLTATVAVRTRVLEDVPSALRRTFTVLDFATLADGAPAGVSAGEMVRDAAGRRSSLWDHEHDVPDPIGQGPEVFASVAGRLDEATRRIAGALRRAA</sequence>
<dbReference type="InterPro" id="IPR036196">
    <property type="entry name" value="Ptyr_pPase_sf"/>
</dbReference>
<feature type="domain" description="Phosphotyrosine protein phosphatase I" evidence="1">
    <location>
        <begin position="3"/>
        <end position="170"/>
    </location>
</feature>
<gene>
    <name evidence="2" type="ORF">LUZ63_020264</name>
</gene>
<dbReference type="SMART" id="SM00226">
    <property type="entry name" value="LMWPc"/>
    <property type="match status" value="1"/>
</dbReference>
<evidence type="ECO:0000313" key="2">
    <source>
        <dbReference type="EMBL" id="KAJ1684509.1"/>
    </source>
</evidence>
<dbReference type="InterPro" id="IPR023485">
    <property type="entry name" value="Ptyr_pPase"/>
</dbReference>
<evidence type="ECO:0000313" key="3">
    <source>
        <dbReference type="Proteomes" id="UP001151287"/>
    </source>
</evidence>
<comment type="caution">
    <text evidence="2">The sequence shown here is derived from an EMBL/GenBank/DDBJ whole genome shotgun (WGS) entry which is preliminary data.</text>
</comment>
<accession>A0A9P9Z8X0</accession>
<dbReference type="Pfam" id="PF01451">
    <property type="entry name" value="LMWPc"/>
    <property type="match status" value="1"/>
</dbReference>
<dbReference type="SUPFAM" id="SSF52788">
    <property type="entry name" value="Phosphotyrosine protein phosphatases I"/>
    <property type="match status" value="1"/>
</dbReference>
<name>A0A9P9Z8X0_9POAL</name>
<dbReference type="EMBL" id="JAMQYH010000029">
    <property type="protein sequence ID" value="KAJ1684509.1"/>
    <property type="molecule type" value="Genomic_DNA"/>
</dbReference>
<dbReference type="AlphaFoldDB" id="A0A9P9Z8X0"/>
<keyword evidence="3" id="KW-1185">Reference proteome</keyword>
<dbReference type="GO" id="GO:0004725">
    <property type="term" value="F:protein tyrosine phosphatase activity"/>
    <property type="evidence" value="ECO:0007669"/>
    <property type="project" value="TreeGrafter"/>
</dbReference>
<dbReference type="OrthoDB" id="3388at2759"/>
<proteinExistence type="predicted"/>